<sequence>MEVTCGTYQFRVEHSNTHGIPFSSPLFNLNGIDCKIVYFPQGYDNNGKTVGLMLKMNCMSEDVTASFTFVLLDKFGRFSSEACKRENMATFRKNCWDEHGFPWYMERSELEANFVRDGCFTLVCSVAILSASYNEVPKRFVNSILPFGIDDHFVQLLEKKEMADVSFDIDGEICTAHGSILAVRSPVFYGVLLGLMAEREMETIALKDIKPVVFKAMLHFIYTDSLPDMSDENIPLVTMIQDLCVASARYELDGLKILCEDRLLRDISMDTAVSILALAEELNLEKLKEKCLIFICNPLTLALLAVTDDYVQLMQRYPALLKEIGDQIRYKTQIICPHTTN</sequence>
<feature type="domain" description="MATH" evidence="4">
    <location>
        <begin position="5"/>
        <end position="126"/>
    </location>
</feature>
<dbReference type="AlphaFoldDB" id="A0AAV8D301"/>
<dbReference type="EMBL" id="JAMFTS010000004">
    <property type="protein sequence ID" value="KAJ4761130.1"/>
    <property type="molecule type" value="Genomic_DNA"/>
</dbReference>
<dbReference type="InterPro" id="IPR056423">
    <property type="entry name" value="BACK_BPM_SPOP"/>
</dbReference>
<dbReference type="PROSITE" id="PS50144">
    <property type="entry name" value="MATH"/>
    <property type="match status" value="1"/>
</dbReference>
<evidence type="ECO:0000259" key="3">
    <source>
        <dbReference type="PROSITE" id="PS50097"/>
    </source>
</evidence>
<organism evidence="5 6">
    <name type="scientific">Rhynchospora pubera</name>
    <dbReference type="NCBI Taxonomy" id="906938"/>
    <lineage>
        <taxon>Eukaryota</taxon>
        <taxon>Viridiplantae</taxon>
        <taxon>Streptophyta</taxon>
        <taxon>Embryophyta</taxon>
        <taxon>Tracheophyta</taxon>
        <taxon>Spermatophyta</taxon>
        <taxon>Magnoliopsida</taxon>
        <taxon>Liliopsida</taxon>
        <taxon>Poales</taxon>
        <taxon>Cyperaceae</taxon>
        <taxon>Cyperoideae</taxon>
        <taxon>Rhynchosporeae</taxon>
        <taxon>Rhynchospora</taxon>
    </lineage>
</organism>
<name>A0AAV8D301_9POAL</name>
<dbReference type="PANTHER" id="PTHR26379:SF469">
    <property type="entry name" value="MAB1"/>
    <property type="match status" value="1"/>
</dbReference>
<dbReference type="GO" id="GO:0016567">
    <property type="term" value="P:protein ubiquitination"/>
    <property type="evidence" value="ECO:0007669"/>
    <property type="project" value="InterPro"/>
</dbReference>
<gene>
    <name evidence="5" type="ORF">LUZ62_071505</name>
</gene>
<dbReference type="SUPFAM" id="SSF54695">
    <property type="entry name" value="POZ domain"/>
    <property type="match status" value="1"/>
</dbReference>
<comment type="pathway">
    <text evidence="1">Protein modification; protein ubiquitination.</text>
</comment>
<dbReference type="CDD" id="cd00121">
    <property type="entry name" value="MATH"/>
    <property type="match status" value="1"/>
</dbReference>
<dbReference type="Proteomes" id="UP001140206">
    <property type="component" value="Chromosome 4"/>
</dbReference>
<keyword evidence="6" id="KW-1185">Reference proteome</keyword>
<evidence type="ECO:0000256" key="1">
    <source>
        <dbReference type="ARBA" id="ARBA00004906"/>
    </source>
</evidence>
<dbReference type="InterPro" id="IPR011333">
    <property type="entry name" value="SKP1/BTB/POZ_sf"/>
</dbReference>
<feature type="domain" description="BTB" evidence="3">
    <location>
        <begin position="163"/>
        <end position="230"/>
    </location>
</feature>
<dbReference type="InterPro" id="IPR002083">
    <property type="entry name" value="MATH/TRAF_dom"/>
</dbReference>
<dbReference type="PROSITE" id="PS50097">
    <property type="entry name" value="BTB"/>
    <property type="match status" value="1"/>
</dbReference>
<protein>
    <submittedName>
        <fullName evidence="5">BTB/POZ/MATH-domain protein</fullName>
    </submittedName>
</protein>
<dbReference type="Gene3D" id="3.30.710.10">
    <property type="entry name" value="Potassium Channel Kv1.1, Chain A"/>
    <property type="match status" value="1"/>
</dbReference>
<dbReference type="InterPro" id="IPR008974">
    <property type="entry name" value="TRAF-like"/>
</dbReference>
<reference evidence="5" key="1">
    <citation type="submission" date="2022-08" db="EMBL/GenBank/DDBJ databases">
        <authorList>
            <person name="Marques A."/>
        </authorList>
    </citation>
    <scope>NUCLEOTIDE SEQUENCE</scope>
    <source>
        <strain evidence="5">RhyPub2mFocal</strain>
        <tissue evidence="5">Leaves</tissue>
    </source>
</reference>
<dbReference type="Gene3D" id="1.25.40.420">
    <property type="match status" value="1"/>
</dbReference>
<dbReference type="Pfam" id="PF00651">
    <property type="entry name" value="BTB"/>
    <property type="match status" value="1"/>
</dbReference>
<dbReference type="PANTHER" id="PTHR26379">
    <property type="entry name" value="BTB/POZ AND MATH DOMAIN-CONTAINING PROTEIN 1"/>
    <property type="match status" value="1"/>
</dbReference>
<evidence type="ECO:0000259" key="4">
    <source>
        <dbReference type="PROSITE" id="PS50144"/>
    </source>
</evidence>
<dbReference type="Gene3D" id="2.60.210.10">
    <property type="entry name" value="Apoptosis, Tumor Necrosis Factor Receptor Associated Protein 2, Chain A"/>
    <property type="match status" value="1"/>
</dbReference>
<comment type="caution">
    <text evidence="5">The sequence shown here is derived from an EMBL/GenBank/DDBJ whole genome shotgun (WGS) entry which is preliminary data.</text>
</comment>
<evidence type="ECO:0000313" key="6">
    <source>
        <dbReference type="Proteomes" id="UP001140206"/>
    </source>
</evidence>
<dbReference type="SMART" id="SM00225">
    <property type="entry name" value="BTB"/>
    <property type="match status" value="1"/>
</dbReference>
<evidence type="ECO:0000256" key="2">
    <source>
        <dbReference type="ARBA" id="ARBA00010846"/>
    </source>
</evidence>
<evidence type="ECO:0000313" key="5">
    <source>
        <dbReference type="EMBL" id="KAJ4761130.1"/>
    </source>
</evidence>
<dbReference type="Pfam" id="PF24570">
    <property type="entry name" value="BACK_BPM_SPOP"/>
    <property type="match status" value="1"/>
</dbReference>
<comment type="similarity">
    <text evidence="2">Belongs to the Tdpoz family.</text>
</comment>
<accession>A0AAV8D301</accession>
<proteinExistence type="inferred from homology"/>
<dbReference type="Pfam" id="PF22486">
    <property type="entry name" value="MATH_2"/>
    <property type="match status" value="1"/>
</dbReference>
<dbReference type="InterPro" id="IPR045005">
    <property type="entry name" value="BPM1-6"/>
</dbReference>
<dbReference type="InterPro" id="IPR000210">
    <property type="entry name" value="BTB/POZ_dom"/>
</dbReference>
<dbReference type="SUPFAM" id="SSF49599">
    <property type="entry name" value="TRAF domain-like"/>
    <property type="match status" value="1"/>
</dbReference>